<dbReference type="CDD" id="cd00090">
    <property type="entry name" value="HTH_ARSR"/>
    <property type="match status" value="1"/>
</dbReference>
<proteinExistence type="predicted"/>
<protein>
    <recommendedName>
        <fullName evidence="1">HTH arsR-type domain-containing protein</fullName>
    </recommendedName>
</protein>
<dbReference type="EMBL" id="BLAB01000001">
    <property type="protein sequence ID" value="GER92585.1"/>
    <property type="molecule type" value="Genomic_DNA"/>
</dbReference>
<dbReference type="Gene3D" id="1.10.10.10">
    <property type="entry name" value="Winged helix-like DNA-binding domain superfamily/Winged helix DNA-binding domain"/>
    <property type="match status" value="1"/>
</dbReference>
<evidence type="ECO:0000313" key="2">
    <source>
        <dbReference type="EMBL" id="GER92585.1"/>
    </source>
</evidence>
<dbReference type="Gene3D" id="3.30.460.10">
    <property type="entry name" value="Beta Polymerase, domain 2"/>
    <property type="match status" value="1"/>
</dbReference>
<dbReference type="AlphaFoldDB" id="A0A5J4KX94"/>
<reference evidence="2" key="1">
    <citation type="submission" date="2019-10" db="EMBL/GenBank/DDBJ databases">
        <title>Metagenomic sequencing of thiosulfate-disproportionating enrichment culture.</title>
        <authorList>
            <person name="Umezawa K."/>
            <person name="Kojima H."/>
            <person name="Fukui M."/>
        </authorList>
    </citation>
    <scope>NUCLEOTIDE SEQUENCE</scope>
    <source>
        <strain evidence="2">45J</strain>
    </source>
</reference>
<dbReference type="GO" id="GO:0003700">
    <property type="term" value="F:DNA-binding transcription factor activity"/>
    <property type="evidence" value="ECO:0007669"/>
    <property type="project" value="InterPro"/>
</dbReference>
<dbReference type="InterPro" id="IPR036388">
    <property type="entry name" value="WH-like_DNA-bd_sf"/>
</dbReference>
<dbReference type="InterPro" id="IPR043519">
    <property type="entry name" value="NT_sf"/>
</dbReference>
<dbReference type="InterPro" id="IPR001845">
    <property type="entry name" value="HTH_ArsR_DNA-bd_dom"/>
</dbReference>
<feature type="domain" description="HTH arsR-type" evidence="1">
    <location>
        <begin position="9"/>
        <end position="56"/>
    </location>
</feature>
<comment type="caution">
    <text evidence="2">The sequence shown here is derived from an EMBL/GenBank/DDBJ whole genome shotgun (WGS) entry which is preliminary data.</text>
</comment>
<evidence type="ECO:0000259" key="1">
    <source>
        <dbReference type="Pfam" id="PF01022"/>
    </source>
</evidence>
<gene>
    <name evidence="2" type="ORF">A45J_0303</name>
</gene>
<dbReference type="Pfam" id="PF01022">
    <property type="entry name" value="HTH_5"/>
    <property type="match status" value="1"/>
</dbReference>
<dbReference type="SUPFAM" id="SSF46785">
    <property type="entry name" value="Winged helix' DNA-binding domain"/>
    <property type="match status" value="1"/>
</dbReference>
<sequence length="181" mass="20287">MLKSLFSSSIRADVLALLLNSPEEKFYVREIAKLLRKNPSGVKRELDKLEEMGLVISEKVANLKYFHANKNSPLFSELKDLIAKSLGLPGALKSLLRANDIKSAFIYGPYAEGEDTPTVDLIVIGSFTPTLLVGLHDIEKKFGKRINCTVIEETEYKQKKKKDAALKRILAEKRITLLGRV</sequence>
<accession>A0A5J4KX94</accession>
<dbReference type="InterPro" id="IPR036390">
    <property type="entry name" value="WH_DNA-bd_sf"/>
</dbReference>
<dbReference type="InterPro" id="IPR011991">
    <property type="entry name" value="ArsR-like_HTH"/>
</dbReference>
<name>A0A5J4KX94_9ZZZZ</name>
<organism evidence="2">
    <name type="scientific">hot springs metagenome</name>
    <dbReference type="NCBI Taxonomy" id="433727"/>
    <lineage>
        <taxon>unclassified sequences</taxon>
        <taxon>metagenomes</taxon>
        <taxon>ecological metagenomes</taxon>
    </lineage>
</organism>